<dbReference type="GO" id="GO:0003824">
    <property type="term" value="F:catalytic activity"/>
    <property type="evidence" value="ECO:0007669"/>
    <property type="project" value="InterPro"/>
</dbReference>
<comment type="caution">
    <text evidence="2">The sequence shown here is derived from an EMBL/GenBank/DDBJ whole genome shotgun (WGS) entry which is preliminary data.</text>
</comment>
<protein>
    <submittedName>
        <fullName evidence="2">Putative PhzF superfamily epimerase YddE/YHI9</fullName>
    </submittedName>
</protein>
<evidence type="ECO:0000313" key="2">
    <source>
        <dbReference type="EMBL" id="MBB6170983.1"/>
    </source>
</evidence>
<dbReference type="Gene3D" id="3.10.310.10">
    <property type="entry name" value="Diaminopimelate Epimerase, Chain A, domain 1"/>
    <property type="match status" value="2"/>
</dbReference>
<dbReference type="InterPro" id="IPR003719">
    <property type="entry name" value="Phenazine_PhzF-like"/>
</dbReference>
<dbReference type="EMBL" id="JACHDS010000001">
    <property type="protein sequence ID" value="MBB6170983.1"/>
    <property type="molecule type" value="Genomic_DNA"/>
</dbReference>
<dbReference type="Proteomes" id="UP000546642">
    <property type="component" value="Unassembled WGS sequence"/>
</dbReference>
<proteinExistence type="predicted"/>
<dbReference type="PIRSF" id="PIRSF016184">
    <property type="entry name" value="PhzC_PhzF"/>
    <property type="match status" value="1"/>
</dbReference>
<organism evidence="2 3">
    <name type="scientific">Nocardiopsis mwathae</name>
    <dbReference type="NCBI Taxonomy" id="1472723"/>
    <lineage>
        <taxon>Bacteria</taxon>
        <taxon>Bacillati</taxon>
        <taxon>Actinomycetota</taxon>
        <taxon>Actinomycetes</taxon>
        <taxon>Streptosporangiales</taxon>
        <taxon>Nocardiopsidaceae</taxon>
        <taxon>Nocardiopsis</taxon>
    </lineage>
</organism>
<accession>A0A7W9YF18</accession>
<feature type="active site" evidence="1">
    <location>
        <position position="49"/>
    </location>
</feature>
<evidence type="ECO:0000313" key="3">
    <source>
        <dbReference type="Proteomes" id="UP000546642"/>
    </source>
</evidence>
<reference evidence="2 3" key="1">
    <citation type="submission" date="2020-08" db="EMBL/GenBank/DDBJ databases">
        <title>Sequencing the genomes of 1000 actinobacteria strains.</title>
        <authorList>
            <person name="Klenk H.-P."/>
        </authorList>
    </citation>
    <scope>NUCLEOTIDE SEQUENCE [LARGE SCALE GENOMIC DNA]</scope>
    <source>
        <strain evidence="2 3">DSM 46659</strain>
    </source>
</reference>
<gene>
    <name evidence="2" type="ORF">HNR23_001043</name>
</gene>
<name>A0A7W9YF18_9ACTN</name>
<sequence>MRQTTTLHIATVFLGDGDTGGNELGVFLDAPGLPASARQAIATHLGYAETVFLEDPATGRLHIHTPAVELPLAGHPLVGTSWLLRREGRALDTLNPPAGPVATWAEGERTWIRADPDRAPVFATRRLATAAEVDAMEGGEPGVDLHVWAWEDGGEATGRVRVRVFPHEMGITEDEATGAAALRLGQRLRRPLVIRQGVGSRIDVRPGPDGTVEVGGRVALLEKRDYTLP</sequence>
<dbReference type="SUPFAM" id="SSF54506">
    <property type="entry name" value="Diaminopimelate epimerase-like"/>
    <property type="match status" value="1"/>
</dbReference>
<evidence type="ECO:0000256" key="1">
    <source>
        <dbReference type="PIRSR" id="PIRSR016184-1"/>
    </source>
</evidence>
<dbReference type="Pfam" id="PF02567">
    <property type="entry name" value="PhzC-PhzF"/>
    <property type="match status" value="1"/>
</dbReference>
<keyword evidence="3" id="KW-1185">Reference proteome</keyword>
<dbReference type="AlphaFoldDB" id="A0A7W9YF18"/>
<dbReference type="RefSeq" id="WP_184074036.1">
    <property type="nucleotide sequence ID" value="NZ_JACHDS010000001.1"/>
</dbReference>